<dbReference type="Proteomes" id="UP001470230">
    <property type="component" value="Unassembled WGS sequence"/>
</dbReference>
<name>A0ABR2KNQ2_9EUKA</name>
<proteinExistence type="inferred from homology"/>
<dbReference type="InterPro" id="IPR050767">
    <property type="entry name" value="Sel1_AlgK"/>
</dbReference>
<dbReference type="Gene3D" id="1.25.40.10">
    <property type="entry name" value="Tetratricopeptide repeat domain"/>
    <property type="match status" value="3"/>
</dbReference>
<evidence type="ECO:0000313" key="3">
    <source>
        <dbReference type="Proteomes" id="UP001470230"/>
    </source>
</evidence>
<keyword evidence="3" id="KW-1185">Reference proteome</keyword>
<dbReference type="InterPro" id="IPR011990">
    <property type="entry name" value="TPR-like_helical_dom_sf"/>
</dbReference>
<organism evidence="2 3">
    <name type="scientific">Tritrichomonas musculus</name>
    <dbReference type="NCBI Taxonomy" id="1915356"/>
    <lineage>
        <taxon>Eukaryota</taxon>
        <taxon>Metamonada</taxon>
        <taxon>Parabasalia</taxon>
        <taxon>Tritrichomonadida</taxon>
        <taxon>Tritrichomonadidae</taxon>
        <taxon>Tritrichomonas</taxon>
    </lineage>
</organism>
<dbReference type="PANTHER" id="PTHR11102">
    <property type="entry name" value="SEL-1-LIKE PROTEIN"/>
    <property type="match status" value="1"/>
</dbReference>
<dbReference type="PANTHER" id="PTHR11102:SF147">
    <property type="entry name" value="SEL1L ADAPTOR SUBUNIT OF ERAD E3 UBIQUITIN LIGASE"/>
    <property type="match status" value="1"/>
</dbReference>
<sequence length="358" mass="42165">MGEIYCNGYGVKKDYLRTKEYYELSSKQGNSEAFLRLGTLHFNGFGVKQDYLIAKEYFEISANKNNPDALYNLGEMYYNGQGVEQDYLKASEYYELSTRQGNSDAPLKLGNLYLNGNGVKQDYSKVIEYYELAFYRNNPDAPFYLAEFYSDGFTFNADIPKAIQYYQKSIEIHYDKIKTFSNMDSFYTLKNIYNRYFYHSNNNLCLIYITIFNDIDKATPFIKEAAFGEYPFGQNNFGLLNGIYFNNIENAEYMYLRSSKNKFAFAEFNLGYLKEKNGKIDDSIEHYLKASEYEDFPLIFHNRQHNDKRLEISKIFIMCFTNLKLTEYFFVQGNFIESKKYFVKSFAKLNNNNESIQI</sequence>
<dbReference type="SUPFAM" id="SSF81901">
    <property type="entry name" value="HCP-like"/>
    <property type="match status" value="2"/>
</dbReference>
<protein>
    <submittedName>
        <fullName evidence="2">Uncharacterized protein</fullName>
    </submittedName>
</protein>
<comment type="similarity">
    <text evidence="1">Belongs to the sel-1 family.</text>
</comment>
<dbReference type="EMBL" id="JAPFFF010000004">
    <property type="protein sequence ID" value="KAK8892691.1"/>
    <property type="molecule type" value="Genomic_DNA"/>
</dbReference>
<evidence type="ECO:0000313" key="2">
    <source>
        <dbReference type="EMBL" id="KAK8892691.1"/>
    </source>
</evidence>
<gene>
    <name evidence="2" type="ORF">M9Y10_029931</name>
</gene>
<reference evidence="2 3" key="1">
    <citation type="submission" date="2024-04" db="EMBL/GenBank/DDBJ databases">
        <title>Tritrichomonas musculus Genome.</title>
        <authorList>
            <person name="Alves-Ferreira E."/>
            <person name="Grigg M."/>
            <person name="Lorenzi H."/>
            <person name="Galac M."/>
        </authorList>
    </citation>
    <scope>NUCLEOTIDE SEQUENCE [LARGE SCALE GENOMIC DNA]</scope>
    <source>
        <strain evidence="2 3">EAF2021</strain>
    </source>
</reference>
<accession>A0ABR2KNQ2</accession>
<dbReference type="SMART" id="SM00671">
    <property type="entry name" value="SEL1"/>
    <property type="match status" value="6"/>
</dbReference>
<dbReference type="InterPro" id="IPR006597">
    <property type="entry name" value="Sel1-like"/>
</dbReference>
<dbReference type="SMART" id="SM00028">
    <property type="entry name" value="TPR"/>
    <property type="match status" value="2"/>
</dbReference>
<evidence type="ECO:0000256" key="1">
    <source>
        <dbReference type="ARBA" id="ARBA00038101"/>
    </source>
</evidence>
<comment type="caution">
    <text evidence="2">The sequence shown here is derived from an EMBL/GenBank/DDBJ whole genome shotgun (WGS) entry which is preliminary data.</text>
</comment>
<dbReference type="Pfam" id="PF08238">
    <property type="entry name" value="Sel1"/>
    <property type="match status" value="5"/>
</dbReference>
<dbReference type="InterPro" id="IPR019734">
    <property type="entry name" value="TPR_rpt"/>
</dbReference>